<dbReference type="HOGENOM" id="CLU_001265_59_2_1"/>
<feature type="transmembrane region" description="Helical" evidence="2">
    <location>
        <begin position="109"/>
        <end position="134"/>
    </location>
</feature>
<gene>
    <name evidence="3" type="ORF">LOTGIDRAFT_231274</name>
</gene>
<keyword evidence="2" id="KW-1133">Transmembrane helix</keyword>
<keyword evidence="2" id="KW-0472">Membrane</keyword>
<feature type="compositionally biased region" description="Acidic residues" evidence="1">
    <location>
        <begin position="11"/>
        <end position="21"/>
    </location>
</feature>
<evidence type="ECO:0000313" key="3">
    <source>
        <dbReference type="EMBL" id="ESO98953.1"/>
    </source>
</evidence>
<dbReference type="OrthoDB" id="6435476at2759"/>
<dbReference type="CTD" id="20248531"/>
<evidence type="ECO:0000313" key="4">
    <source>
        <dbReference type="Proteomes" id="UP000030746"/>
    </source>
</evidence>
<dbReference type="RefSeq" id="XP_009050574.1">
    <property type="nucleotide sequence ID" value="XM_009052326.1"/>
</dbReference>
<dbReference type="GeneID" id="20248531"/>
<feature type="region of interest" description="Disordered" evidence="1">
    <location>
        <begin position="1"/>
        <end position="22"/>
    </location>
</feature>
<keyword evidence="4" id="KW-1185">Reference proteome</keyword>
<feature type="region of interest" description="Disordered" evidence="1">
    <location>
        <begin position="43"/>
        <end position="64"/>
    </location>
</feature>
<proteinExistence type="predicted"/>
<keyword evidence="2" id="KW-0812">Transmembrane</keyword>
<dbReference type="InterPro" id="IPR011701">
    <property type="entry name" value="MFS"/>
</dbReference>
<feature type="transmembrane region" description="Helical" evidence="2">
    <location>
        <begin position="366"/>
        <end position="389"/>
    </location>
</feature>
<dbReference type="InterPro" id="IPR036259">
    <property type="entry name" value="MFS_trans_sf"/>
</dbReference>
<dbReference type="AlphaFoldDB" id="V4A4Y9"/>
<feature type="transmembrane region" description="Helical" evidence="2">
    <location>
        <begin position="231"/>
        <end position="252"/>
    </location>
</feature>
<accession>V4A4Y9</accession>
<feature type="transmembrane region" description="Helical" evidence="2">
    <location>
        <begin position="521"/>
        <end position="540"/>
    </location>
</feature>
<feature type="transmembrane region" description="Helical" evidence="2">
    <location>
        <begin position="458"/>
        <end position="479"/>
    </location>
</feature>
<dbReference type="Proteomes" id="UP000030746">
    <property type="component" value="Unassembled WGS sequence"/>
</dbReference>
<name>V4A4Y9_LOTGI</name>
<protein>
    <recommendedName>
        <fullName evidence="5">Major facilitator superfamily (MFS) profile domain-containing protein</fullName>
    </recommendedName>
</protein>
<sequence length="560" mass="61414">MVHQDNGLMVGEDESVEDGLLDDTGRGCDVRLEINGKEVDLDGAARKDLEDDVDDPEDDDDDDGLPIDRGWAWVISMATFVIQLLKVGYQRSMGLLFIEFLRVYQTNTTVTTLISGVSAGVFGFSVFISMQVLVGWIPVRYIIMIGGTIASIAIIGSAFATNIVQLILLQGALAGCGNSMMAGPAYVLISKYFKKRRGLGTSLASSGISVGSVAFPILMRYLLDEYGLQGTLLIVGAIQLNIVTMACLMRPLESFKRSKIKRDVLLNNAKLVKSKELETYPALDTRRKSKSCEEIQPYMTQFQLTPSSTANIHQRSKSQCSLAHSQSELYNFKGVLMVTDEVNKDQTTGCTNPLKNIDFSVLKNPYFSLIGTTSFLGIIGILFVNYYPVLMYEQGSSKQDAAIFLSIAGGIDFFARLGAGYISDFGCIKRTYICVISLIITGINCHMVRIYTTYGLQLMGTILFGLFGGIFTSFLVLLIPDFLGVEKMAKALGFNFIILGSALSIYNPLVGALKDFTGSYVAAYHFMGTLLILAAVLLLMEPLFGKCVEKQEQKEKDVQL</sequence>
<feature type="transmembrane region" description="Helical" evidence="2">
    <location>
        <begin position="201"/>
        <end position="219"/>
    </location>
</feature>
<dbReference type="OMA" id="HERTIVI"/>
<feature type="transmembrane region" description="Helical" evidence="2">
    <location>
        <begin position="401"/>
        <end position="419"/>
    </location>
</feature>
<dbReference type="Pfam" id="PF07690">
    <property type="entry name" value="MFS_1"/>
    <property type="match status" value="1"/>
</dbReference>
<feature type="transmembrane region" description="Helical" evidence="2">
    <location>
        <begin position="431"/>
        <end position="452"/>
    </location>
</feature>
<dbReference type="SUPFAM" id="SSF103473">
    <property type="entry name" value="MFS general substrate transporter"/>
    <property type="match status" value="1"/>
</dbReference>
<reference evidence="3 4" key="1">
    <citation type="journal article" date="2013" name="Nature">
        <title>Insights into bilaterian evolution from three spiralian genomes.</title>
        <authorList>
            <person name="Simakov O."/>
            <person name="Marletaz F."/>
            <person name="Cho S.J."/>
            <person name="Edsinger-Gonzales E."/>
            <person name="Havlak P."/>
            <person name="Hellsten U."/>
            <person name="Kuo D.H."/>
            <person name="Larsson T."/>
            <person name="Lv J."/>
            <person name="Arendt D."/>
            <person name="Savage R."/>
            <person name="Osoegawa K."/>
            <person name="de Jong P."/>
            <person name="Grimwood J."/>
            <person name="Chapman J.A."/>
            <person name="Shapiro H."/>
            <person name="Aerts A."/>
            <person name="Otillar R.P."/>
            <person name="Terry A.Y."/>
            <person name="Boore J.L."/>
            <person name="Grigoriev I.V."/>
            <person name="Lindberg D.R."/>
            <person name="Seaver E.C."/>
            <person name="Weisblat D.A."/>
            <person name="Putnam N.H."/>
            <person name="Rokhsar D.S."/>
        </authorList>
    </citation>
    <scope>NUCLEOTIDE SEQUENCE [LARGE SCALE GENOMIC DNA]</scope>
</reference>
<feature type="transmembrane region" description="Helical" evidence="2">
    <location>
        <begin position="71"/>
        <end position="89"/>
    </location>
</feature>
<dbReference type="InterPro" id="IPR050327">
    <property type="entry name" value="Proton-linked_MCT"/>
</dbReference>
<organism evidence="3 4">
    <name type="scientific">Lottia gigantea</name>
    <name type="common">Giant owl limpet</name>
    <dbReference type="NCBI Taxonomy" id="225164"/>
    <lineage>
        <taxon>Eukaryota</taxon>
        <taxon>Metazoa</taxon>
        <taxon>Spiralia</taxon>
        <taxon>Lophotrochozoa</taxon>
        <taxon>Mollusca</taxon>
        <taxon>Gastropoda</taxon>
        <taxon>Patellogastropoda</taxon>
        <taxon>Lottioidea</taxon>
        <taxon>Lottiidae</taxon>
        <taxon>Lottia</taxon>
    </lineage>
</organism>
<evidence type="ECO:0000256" key="2">
    <source>
        <dbReference type="SAM" id="Phobius"/>
    </source>
</evidence>
<dbReference type="GO" id="GO:0008028">
    <property type="term" value="F:monocarboxylic acid transmembrane transporter activity"/>
    <property type="evidence" value="ECO:0007669"/>
    <property type="project" value="TreeGrafter"/>
</dbReference>
<dbReference type="Gene3D" id="1.20.1250.20">
    <property type="entry name" value="MFS general substrate transporter like domains"/>
    <property type="match status" value="1"/>
</dbReference>
<dbReference type="KEGG" id="lgi:LOTGIDRAFT_231274"/>
<feature type="transmembrane region" description="Helical" evidence="2">
    <location>
        <begin position="491"/>
        <end position="509"/>
    </location>
</feature>
<evidence type="ECO:0000256" key="1">
    <source>
        <dbReference type="SAM" id="MobiDB-lite"/>
    </source>
</evidence>
<dbReference type="EMBL" id="KB201205">
    <property type="protein sequence ID" value="ESO98953.1"/>
    <property type="molecule type" value="Genomic_DNA"/>
</dbReference>
<dbReference type="PANTHER" id="PTHR11360:SF284">
    <property type="entry name" value="EG:103B4.3 PROTEIN-RELATED"/>
    <property type="match status" value="1"/>
</dbReference>
<dbReference type="PANTHER" id="PTHR11360">
    <property type="entry name" value="MONOCARBOXYLATE TRANSPORTER"/>
    <property type="match status" value="1"/>
</dbReference>
<feature type="transmembrane region" description="Helical" evidence="2">
    <location>
        <begin position="141"/>
        <end position="160"/>
    </location>
</feature>
<feature type="compositionally biased region" description="Acidic residues" evidence="1">
    <location>
        <begin position="50"/>
        <end position="64"/>
    </location>
</feature>
<evidence type="ECO:0008006" key="5">
    <source>
        <dbReference type="Google" id="ProtNLM"/>
    </source>
</evidence>